<protein>
    <submittedName>
        <fullName evidence="2">Uncharacterized protein</fullName>
    </submittedName>
</protein>
<dbReference type="Proteomes" id="UP000321181">
    <property type="component" value="Unassembled WGS sequence"/>
</dbReference>
<name>A0A512D9G0_9CELL</name>
<evidence type="ECO:0000313" key="3">
    <source>
        <dbReference type="Proteomes" id="UP000321181"/>
    </source>
</evidence>
<dbReference type="RefSeq" id="WP_146900408.1">
    <property type="nucleotide sequence ID" value="NZ_BAAARM010000001.1"/>
</dbReference>
<comment type="caution">
    <text evidence="2">The sequence shown here is derived from an EMBL/GenBank/DDBJ whole genome shotgun (WGS) entry which is preliminary data.</text>
</comment>
<sequence length="157" mass="17126">MIPPTWRPYRRPSDGEVVGYLAPRGPALVVPTTLVGTPLGPPQGPEDAAELLDVHGLAALARRWWCRLPDPLPRGLLAASSPQPHWAWRPVVLVEVDPAECRVRPEMAMPDERSALAVLDVPVGGALRTEPPAPDRPRRAVRRSRGGTSRCPTRPRA</sequence>
<evidence type="ECO:0000313" key="2">
    <source>
        <dbReference type="EMBL" id="GEO33116.1"/>
    </source>
</evidence>
<proteinExistence type="predicted"/>
<keyword evidence="3" id="KW-1185">Reference proteome</keyword>
<dbReference type="EMBL" id="BJYY01000002">
    <property type="protein sequence ID" value="GEO33116.1"/>
    <property type="molecule type" value="Genomic_DNA"/>
</dbReference>
<gene>
    <name evidence="2" type="ORF">CAE01nite_08410</name>
</gene>
<dbReference type="AlphaFoldDB" id="A0A512D9G0"/>
<evidence type="ECO:0000256" key="1">
    <source>
        <dbReference type="SAM" id="MobiDB-lite"/>
    </source>
</evidence>
<organism evidence="2 3">
    <name type="scientific">Cellulomonas aerilata</name>
    <dbReference type="NCBI Taxonomy" id="515326"/>
    <lineage>
        <taxon>Bacteria</taxon>
        <taxon>Bacillati</taxon>
        <taxon>Actinomycetota</taxon>
        <taxon>Actinomycetes</taxon>
        <taxon>Micrococcales</taxon>
        <taxon>Cellulomonadaceae</taxon>
        <taxon>Cellulomonas</taxon>
    </lineage>
</organism>
<reference evidence="2 3" key="1">
    <citation type="submission" date="2019-07" db="EMBL/GenBank/DDBJ databases">
        <title>Whole genome shotgun sequence of Cellulomonas aerilata NBRC 106308.</title>
        <authorList>
            <person name="Hosoyama A."/>
            <person name="Uohara A."/>
            <person name="Ohji S."/>
            <person name="Ichikawa N."/>
        </authorList>
    </citation>
    <scope>NUCLEOTIDE SEQUENCE [LARGE SCALE GENOMIC DNA]</scope>
    <source>
        <strain evidence="2 3">NBRC 106308</strain>
    </source>
</reference>
<accession>A0A512D9G0</accession>
<feature type="region of interest" description="Disordered" evidence="1">
    <location>
        <begin position="124"/>
        <end position="157"/>
    </location>
</feature>
<dbReference type="OrthoDB" id="68692at2"/>